<dbReference type="OrthoDB" id="2673191at2759"/>
<organism evidence="1 2">
    <name type="scientific">Glomus cerebriforme</name>
    <dbReference type="NCBI Taxonomy" id="658196"/>
    <lineage>
        <taxon>Eukaryota</taxon>
        <taxon>Fungi</taxon>
        <taxon>Fungi incertae sedis</taxon>
        <taxon>Mucoromycota</taxon>
        <taxon>Glomeromycotina</taxon>
        <taxon>Glomeromycetes</taxon>
        <taxon>Glomerales</taxon>
        <taxon>Glomeraceae</taxon>
        <taxon>Glomus</taxon>
    </lineage>
</organism>
<dbReference type="Proteomes" id="UP000265703">
    <property type="component" value="Unassembled WGS sequence"/>
</dbReference>
<accession>A0A397S683</accession>
<reference evidence="1 2" key="1">
    <citation type="submission" date="2018-06" db="EMBL/GenBank/DDBJ databases">
        <title>Comparative genomics reveals the genomic features of Rhizophagus irregularis, R. cerebriforme, R. diaphanum and Gigaspora rosea, and their symbiotic lifestyle signature.</title>
        <authorList>
            <person name="Morin E."/>
            <person name="San Clemente H."/>
            <person name="Chen E.C.H."/>
            <person name="De La Providencia I."/>
            <person name="Hainaut M."/>
            <person name="Kuo A."/>
            <person name="Kohler A."/>
            <person name="Murat C."/>
            <person name="Tang N."/>
            <person name="Roy S."/>
            <person name="Loubradou J."/>
            <person name="Henrissat B."/>
            <person name="Grigoriev I.V."/>
            <person name="Corradi N."/>
            <person name="Roux C."/>
            <person name="Martin F.M."/>
        </authorList>
    </citation>
    <scope>NUCLEOTIDE SEQUENCE [LARGE SCALE GENOMIC DNA]</scope>
    <source>
        <strain evidence="1 2">DAOM 227022</strain>
    </source>
</reference>
<sequence length="215" mass="24718">MGKLFRNMIDIKLTCRFSREVDANFETFVIDVNTDETIDHLKEKIYEKLHFINMNDTSNLKSSLLHGNDNIFSVIEVDDLKLWKVEITDDEYQTLVLKNDDTKGIKLNTEIAQLSNRIGHLSNQDGEQSVEDIDGGEKNGVFNQKIMPTPDIRIRDFDNSLDNLNNIVIDLVKEINPIVENYKPSNDDSEEEDDIVINEPMSRTENITNVISINE</sequence>
<protein>
    <submittedName>
        <fullName evidence="1">Uncharacterized protein</fullName>
    </submittedName>
</protein>
<dbReference type="AlphaFoldDB" id="A0A397S683"/>
<name>A0A397S683_9GLOM</name>
<evidence type="ECO:0000313" key="2">
    <source>
        <dbReference type="Proteomes" id="UP000265703"/>
    </source>
</evidence>
<proteinExistence type="predicted"/>
<keyword evidence="2" id="KW-1185">Reference proteome</keyword>
<gene>
    <name evidence="1" type="ORF">C1645_839030</name>
</gene>
<comment type="caution">
    <text evidence="1">The sequence shown here is derived from an EMBL/GenBank/DDBJ whole genome shotgun (WGS) entry which is preliminary data.</text>
</comment>
<dbReference type="EMBL" id="QKYT01001009">
    <property type="protein sequence ID" value="RIA80259.1"/>
    <property type="molecule type" value="Genomic_DNA"/>
</dbReference>
<evidence type="ECO:0000313" key="1">
    <source>
        <dbReference type="EMBL" id="RIA80259.1"/>
    </source>
</evidence>